<dbReference type="SUPFAM" id="SSF100934">
    <property type="entry name" value="Heat shock protein 70kD (HSP70), C-terminal subdomain"/>
    <property type="match status" value="1"/>
</dbReference>
<accession>A0A2P1ELB9</accession>
<dbReference type="Pfam" id="PF00012">
    <property type="entry name" value="HSP70"/>
    <property type="match status" value="1"/>
</dbReference>
<dbReference type="PRINTS" id="PR00301">
    <property type="entry name" value="HEATSHOCK70"/>
</dbReference>
<evidence type="ECO:0000256" key="2">
    <source>
        <dbReference type="ARBA" id="ARBA00022741"/>
    </source>
</evidence>
<dbReference type="InterPro" id="IPR029047">
    <property type="entry name" value="HSP70_peptide-bd_sf"/>
</dbReference>
<dbReference type="Gene3D" id="3.30.30.30">
    <property type="match status" value="1"/>
</dbReference>
<dbReference type="SUPFAM" id="SSF53067">
    <property type="entry name" value="Actin-like ATPase domain"/>
    <property type="match status" value="2"/>
</dbReference>
<dbReference type="PANTHER" id="PTHR19375">
    <property type="entry name" value="HEAT SHOCK PROTEIN 70KDA"/>
    <property type="match status" value="1"/>
</dbReference>
<feature type="compositionally biased region" description="Acidic residues" evidence="4">
    <location>
        <begin position="875"/>
        <end position="887"/>
    </location>
</feature>
<feature type="region of interest" description="Disordered" evidence="4">
    <location>
        <begin position="863"/>
        <end position="887"/>
    </location>
</feature>
<organism evidence="5 6">
    <name type="scientific">Moumouvirus australiensis</name>
    <dbReference type="NCBI Taxonomy" id="2109587"/>
    <lineage>
        <taxon>Viruses</taxon>
        <taxon>Varidnaviria</taxon>
        <taxon>Bamfordvirae</taxon>
        <taxon>Nucleocytoviricota</taxon>
        <taxon>Megaviricetes</taxon>
        <taxon>Imitervirales</taxon>
        <taxon>Mimiviridae</taxon>
        <taxon>Megamimivirinae</taxon>
        <taxon>Moumouvirus</taxon>
        <taxon>Moumouvirus australiense</taxon>
    </lineage>
</organism>
<dbReference type="CDD" id="cd24028">
    <property type="entry name" value="ASKHA_NBD_HSP70_HSPA1-like"/>
    <property type="match status" value="1"/>
</dbReference>
<evidence type="ECO:0000256" key="4">
    <source>
        <dbReference type="SAM" id="MobiDB-lite"/>
    </source>
</evidence>
<dbReference type="FunFam" id="2.60.34.10:FF:000012">
    <property type="entry name" value="Heat shock 70 kDa protein"/>
    <property type="match status" value="1"/>
</dbReference>
<proteinExistence type="inferred from homology"/>
<dbReference type="Gene3D" id="3.90.640.10">
    <property type="entry name" value="Actin, Chain A, domain 4"/>
    <property type="match status" value="1"/>
</dbReference>
<protein>
    <recommendedName>
        <fullName evidence="7">Heat shock protein 70-like protein</fullName>
    </recommendedName>
</protein>
<dbReference type="Proteomes" id="UP000289600">
    <property type="component" value="Segment"/>
</dbReference>
<name>A0A2P1ELB9_9VIRU</name>
<keyword evidence="3" id="KW-0067">ATP-binding</keyword>
<evidence type="ECO:0000256" key="1">
    <source>
        <dbReference type="ARBA" id="ARBA00007381"/>
    </source>
</evidence>
<evidence type="ECO:0000313" key="6">
    <source>
        <dbReference type="Proteomes" id="UP000289600"/>
    </source>
</evidence>
<evidence type="ECO:0000256" key="3">
    <source>
        <dbReference type="ARBA" id="ARBA00022840"/>
    </source>
</evidence>
<dbReference type="GO" id="GO:0005524">
    <property type="term" value="F:ATP binding"/>
    <property type="evidence" value="ECO:0007669"/>
    <property type="project" value="UniProtKB-KW"/>
</dbReference>
<gene>
    <name evidence="5" type="ORF">mc_289</name>
</gene>
<keyword evidence="2" id="KW-0547">Nucleotide-binding</keyword>
<dbReference type="InterPro" id="IPR043129">
    <property type="entry name" value="ATPase_NBD"/>
</dbReference>
<dbReference type="SUPFAM" id="SSF100920">
    <property type="entry name" value="Heat shock protein 70kD (HSP70), peptide-binding domain"/>
    <property type="match status" value="1"/>
</dbReference>
<dbReference type="PROSITE" id="PS01036">
    <property type="entry name" value="HSP70_3"/>
    <property type="match status" value="1"/>
</dbReference>
<dbReference type="Gene3D" id="3.30.420.40">
    <property type="match status" value="2"/>
</dbReference>
<keyword evidence="6" id="KW-1185">Reference proteome</keyword>
<sequence length="947" mass="108536">MNNNILKNMENKKNSDKNEDEFFEKDEEIVIGIDLGTRFSCVSVWRNKRFEVIPDQFGNRTIPSVVSFYKSAKLVGNNALAMKDINPKNTIFNIKKIIGKRIDDPKIEEIKKLITYELTDDQSKHRNILIKLDETDTNISRKKLYKPEEICAQILIEIKRMAENYLKKKVEKTVITVPAYFNDAQRQATLDSAKIAGLDVLRIINEPTAASLTYGLGSKTWSSKNGGNVIIYDFGAGTLDISLMNINNGLFRTLAMTGNSYLGGEDIDYEIMNFVINDFKKKNKIKSFEINKLSLLKLKNSVENAKKILSTVDKAVICVDDFFNNKKIYYSLTRQIFEMICNNIFIMALRPLKQILESANLSRDDIDDVILVGGSTRIPKIQELILGFFKNTKIKKLTSSLNPDEVVSAGASIYGYIMTHKEDPFSENLVLLDITPLSLGVETLQKQMTTIIPRNTVIPTKKTKMFSTDTDYQDTVSIKIFEGERKLTRHNFHVGTFELSGFEKGPCGYPTIKITFHIDINGILQVTAHEKKSGVENSIQITSTWGAKGRLSRQEIDQIIQQAEKNDDMDKMCSMKIGLVHNINSICNSVLINLKENAFSLTNSDKIKIRRDVKSNLKWLNNKDFSELDFDELEKREKRLSKTYAPLIARVNKNNNNFKDGNACLNAAEVHGDDDDNENLEQYEKIEIPNDPSEYDKEEIKALKKTISDLCKNIISVVNNPISKFAEQDIQLVVDYLESVQIWLYTTNSTTSIEFIAKINEINKFTEDVMKKYEEIKVFEKNEKFTLRDELQLTCLTLNTSIKSNYFSLEKNEIDKLTNKINEIMIWLLDHQKEQDSIYQEKLDEISELCNGIYHNTHKFQISKNTGEEHNSDNSDSDSNIDDEEENDDEIICQTNKINENIDDILLNLPDEVISKPKNNENDVLLKIDLTKLNSNKKIKYKNIEHN</sequence>
<dbReference type="Gene3D" id="1.20.1270.10">
    <property type="match status" value="2"/>
</dbReference>
<reference evidence="6" key="1">
    <citation type="submission" date="2018-01" db="EMBL/GenBank/DDBJ databases">
        <title>Testimony of 'menage a trois' revealed by the proteome of Megavirus virophage.</title>
        <authorList>
            <person name="Jeudy S."/>
            <person name="Bertaux L."/>
            <person name="Alempic J.-M."/>
            <person name="Lartigue A."/>
            <person name="Legendre M."/>
            <person name="Philippe N."/>
            <person name="Beucher L."/>
            <person name="Biondi E."/>
            <person name="Juul S."/>
            <person name="Turner D."/>
            <person name="Coute Y."/>
            <person name="Claverie J.-M."/>
            <person name="Abergel C."/>
        </authorList>
    </citation>
    <scope>NUCLEOTIDE SEQUENCE [LARGE SCALE GENOMIC DNA]</scope>
</reference>
<dbReference type="Gene3D" id="2.60.34.10">
    <property type="entry name" value="Substrate Binding Domain Of DNAk, Chain A, domain 1"/>
    <property type="match status" value="1"/>
</dbReference>
<dbReference type="InterPro" id="IPR013126">
    <property type="entry name" value="Hsp_70_fam"/>
</dbReference>
<dbReference type="InterPro" id="IPR029048">
    <property type="entry name" value="HSP70_C_sf"/>
</dbReference>
<evidence type="ECO:0000313" key="5">
    <source>
        <dbReference type="EMBL" id="AVL94675.1"/>
    </source>
</evidence>
<comment type="similarity">
    <text evidence="1">Belongs to the heat shock protein 70 family.</text>
</comment>
<evidence type="ECO:0008006" key="7">
    <source>
        <dbReference type="Google" id="ProtNLM"/>
    </source>
</evidence>
<dbReference type="GO" id="GO:0140662">
    <property type="term" value="F:ATP-dependent protein folding chaperone"/>
    <property type="evidence" value="ECO:0007669"/>
    <property type="project" value="InterPro"/>
</dbReference>
<dbReference type="FunFam" id="3.90.640.10:FF:000003">
    <property type="entry name" value="Molecular chaperone DnaK"/>
    <property type="match status" value="1"/>
</dbReference>
<dbReference type="InterPro" id="IPR018181">
    <property type="entry name" value="Heat_shock_70_CS"/>
</dbReference>
<dbReference type="EMBL" id="MG807320">
    <property type="protein sequence ID" value="AVL94675.1"/>
    <property type="molecule type" value="Genomic_DNA"/>
</dbReference>